<dbReference type="RefSeq" id="WP_160095889.1">
    <property type="nucleotide sequence ID" value="NZ_CP047224.1"/>
</dbReference>
<keyword evidence="5" id="KW-1185">Reference proteome</keyword>
<keyword evidence="2" id="KW-0378">Hydrolase</keyword>
<name>A0A6P1GAF4_9RICK</name>
<evidence type="ECO:0000259" key="3">
    <source>
        <dbReference type="PROSITE" id="PS51635"/>
    </source>
</evidence>
<evidence type="ECO:0000313" key="5">
    <source>
        <dbReference type="Proteomes" id="UP000464912"/>
    </source>
</evidence>
<feature type="active site" description="Proton acceptor" evidence="2">
    <location>
        <position position="178"/>
    </location>
</feature>
<dbReference type="Gene3D" id="3.40.1090.10">
    <property type="entry name" value="Cytosolic phospholipase A2 catalytic domain"/>
    <property type="match status" value="1"/>
</dbReference>
<dbReference type="Proteomes" id="UP000464912">
    <property type="component" value="Chromosome"/>
</dbReference>
<evidence type="ECO:0000256" key="2">
    <source>
        <dbReference type="PROSITE-ProRule" id="PRU01161"/>
    </source>
</evidence>
<protein>
    <submittedName>
        <fullName evidence="4">Patatin</fullName>
    </submittedName>
</protein>
<dbReference type="Pfam" id="PF01734">
    <property type="entry name" value="Patatin"/>
    <property type="match status" value="1"/>
</dbReference>
<dbReference type="InterPro" id="IPR052580">
    <property type="entry name" value="Lipid_Hydrolase"/>
</dbReference>
<dbReference type="InterPro" id="IPR016035">
    <property type="entry name" value="Acyl_Trfase/lysoPLipase"/>
</dbReference>
<feature type="short sequence motif" description="DGA/G" evidence="2">
    <location>
        <begin position="178"/>
        <end position="180"/>
    </location>
</feature>
<proteinExistence type="predicted"/>
<keyword evidence="2" id="KW-0442">Lipid degradation</keyword>
<keyword evidence="1 2" id="KW-0443">Lipid metabolism</keyword>
<feature type="domain" description="PNPLA" evidence="3">
    <location>
        <begin position="6"/>
        <end position="191"/>
    </location>
</feature>
<dbReference type="PROSITE" id="PS51635">
    <property type="entry name" value="PNPLA"/>
    <property type="match status" value="1"/>
</dbReference>
<reference evidence="4 5" key="2">
    <citation type="journal article" date="2020" name="MBio">
        <title>Isolation and Molecular Analysis of a Novel Neorickettsia Species That Causes Potomac Horse Fever.</title>
        <authorList>
            <person name="Teymournejad O."/>
            <person name="Lin M."/>
            <person name="Bekebrede H."/>
            <person name="Kamr A."/>
            <person name="Toribio R.E."/>
            <person name="Arroyo L.G."/>
            <person name="Baird J.D."/>
            <person name="Rikihisa Y."/>
        </authorList>
    </citation>
    <scope>NUCLEOTIDE SEQUENCE [LARGE SCALE GENOMIC DNA]</scope>
    <source>
        <strain evidence="4 5">Fin17</strain>
    </source>
</reference>
<feature type="active site" description="Nucleophile" evidence="2">
    <location>
        <position position="41"/>
    </location>
</feature>
<evidence type="ECO:0000256" key="1">
    <source>
        <dbReference type="ARBA" id="ARBA00023098"/>
    </source>
</evidence>
<dbReference type="CDD" id="cd07207">
    <property type="entry name" value="Pat_ExoU_VipD_like"/>
    <property type="match status" value="1"/>
</dbReference>
<dbReference type="KEGG" id="nef:GP480_03530"/>
<reference evidence="4 5" key="1">
    <citation type="journal article" date="2020" name="MBio">
        <title>Erratum for Teymournejad et al., 'Isolation and Molecular Analysis of a Novel Neorickettsia Species That Causes Potomac Horse Fever'.</title>
        <authorList>
            <person name="Teymournejad O."/>
            <person name="Lin M."/>
            <person name="Bekebrede H."/>
            <person name="Kamr A."/>
            <person name="Toribio R.E."/>
            <person name="Arroyo L.G."/>
            <person name="Baird J.D."/>
            <person name="Rikihisa Y."/>
        </authorList>
    </citation>
    <scope>NUCLEOTIDE SEQUENCE [LARGE SCALE GENOMIC DNA]</scope>
    <source>
        <strain evidence="4 5">Fin17</strain>
    </source>
</reference>
<dbReference type="PANTHER" id="PTHR46394:SF1">
    <property type="entry name" value="PNPLA DOMAIN-CONTAINING PROTEIN"/>
    <property type="match status" value="1"/>
</dbReference>
<dbReference type="GO" id="GO:0016787">
    <property type="term" value="F:hydrolase activity"/>
    <property type="evidence" value="ECO:0007669"/>
    <property type="project" value="UniProtKB-UniRule"/>
</dbReference>
<comment type="caution">
    <text evidence="2">Lacks conserved residue(s) required for the propagation of feature annotation.</text>
</comment>
<dbReference type="AlphaFoldDB" id="A0A6P1GAF4"/>
<feature type="short sequence motif" description="GXSXG" evidence="2">
    <location>
        <begin position="39"/>
        <end position="43"/>
    </location>
</feature>
<dbReference type="SUPFAM" id="SSF52151">
    <property type="entry name" value="FabD/lysophospholipase-like"/>
    <property type="match status" value="1"/>
</dbReference>
<accession>A0A6P1GAF4</accession>
<dbReference type="GO" id="GO:0016042">
    <property type="term" value="P:lipid catabolic process"/>
    <property type="evidence" value="ECO:0007669"/>
    <property type="project" value="UniProtKB-UniRule"/>
</dbReference>
<evidence type="ECO:0000313" key="4">
    <source>
        <dbReference type="EMBL" id="QHD65467.1"/>
    </source>
</evidence>
<gene>
    <name evidence="4" type="ORF">GP480_03530</name>
</gene>
<dbReference type="PANTHER" id="PTHR46394">
    <property type="entry name" value="ANNEXIN"/>
    <property type="match status" value="1"/>
</dbReference>
<dbReference type="EMBL" id="CP047224">
    <property type="protein sequence ID" value="QHD65467.1"/>
    <property type="molecule type" value="Genomic_DNA"/>
</dbReference>
<dbReference type="InterPro" id="IPR002641">
    <property type="entry name" value="PNPLA_dom"/>
</dbReference>
<organism evidence="4 5">
    <name type="scientific">Neorickettsia findlayensis</name>
    <dbReference type="NCBI Taxonomy" id="2686014"/>
    <lineage>
        <taxon>Bacteria</taxon>
        <taxon>Pseudomonadati</taxon>
        <taxon>Pseudomonadota</taxon>
        <taxon>Alphaproteobacteria</taxon>
        <taxon>Rickettsiales</taxon>
        <taxon>Anaplasmataceae</taxon>
        <taxon>Neorickettsia</taxon>
    </lineage>
</organism>
<sequence>MPYRNLVFKGGGVKVLYSVGAMEALEERGVLDSIERVAGVSSGAVLALLTAVDMSVAEIRDFFLKIPFAEEVDAVCLPEETERFFEEYGRYTGEKLLAQLCNLLEKKCGTSSVTFAEMHDLGFMDLYVFATDVTNKKLVQYSWEDTPDYSVVDAVRASASYPFYFVPCRGPNGELLVDGGLLDNYPLWLFDQPQFLPDPDADYNKETLAIHIGTCGEEQTLWTHKDLIFMMQLFNDMHPGVISKRIGDLDFSQVLSGSAEYNDLLGYLMYIFDAGRTAQPRYHHPNFAGEISINTNFVSSNGRVLSTFDLDLSEEVRCELMEHGKKEASKFFEEVCLLETEFCFLPEDPTPNNLL</sequence>